<gene>
    <name evidence="5" type="ORF">SAMN05444349_13112</name>
</gene>
<evidence type="ECO:0000256" key="1">
    <source>
        <dbReference type="ARBA" id="ARBA00006739"/>
    </source>
</evidence>
<dbReference type="InterPro" id="IPR050834">
    <property type="entry name" value="Glycosyltransf_2"/>
</dbReference>
<dbReference type="InterPro" id="IPR001173">
    <property type="entry name" value="Glyco_trans_2-like"/>
</dbReference>
<dbReference type="RefSeq" id="WP_025075777.1">
    <property type="nucleotide sequence ID" value="NZ_FQVD01000031.1"/>
</dbReference>
<protein>
    <submittedName>
        <fullName evidence="5">Glycosyl transferase family 2</fullName>
    </submittedName>
</protein>
<evidence type="ECO:0000313" key="6">
    <source>
        <dbReference type="Proteomes" id="UP000184436"/>
    </source>
</evidence>
<keyword evidence="6" id="KW-1185">Reference proteome</keyword>
<evidence type="ECO:0000259" key="4">
    <source>
        <dbReference type="Pfam" id="PF00535"/>
    </source>
</evidence>
<dbReference type="Proteomes" id="UP000184436">
    <property type="component" value="Unassembled WGS sequence"/>
</dbReference>
<dbReference type="OrthoDB" id="9815829at2"/>
<accession>A0A1M5DVY2</accession>
<dbReference type="PANTHER" id="PTHR43685:SF5">
    <property type="entry name" value="GLYCOSYLTRANSFERASE EPSE-RELATED"/>
    <property type="match status" value="1"/>
</dbReference>
<keyword evidence="2" id="KW-0328">Glycosyltransferase</keyword>
<sequence length="271" mass="31949">MQLDFSVLFSLYSKENPAFLRQSLDSIFCQTLAPVEVILIKDGPLTDELENVISEYLMKYPMFKVIPLMKNQGLGKALNEGLKHCSCDIVARMDTDDIAKPNRFEKQIAIFEKYPDIDVISSWIEEFEGDILNISSVKKLPELHKDIFEYAKGRCPINHPVVMFKKNAVIKSGGYLHFPLFEDYYLWIRMLMNGAKFYNIQESLLYFRFSSDMFKRRGGCKYAFDELRFQNMMRHIGFISLQMFIRNITIRFMVRVLPNYIRALLYKKFLR</sequence>
<evidence type="ECO:0000256" key="3">
    <source>
        <dbReference type="ARBA" id="ARBA00022679"/>
    </source>
</evidence>
<comment type="similarity">
    <text evidence="1">Belongs to the glycosyltransferase 2 family.</text>
</comment>
<reference evidence="5 6" key="1">
    <citation type="submission" date="2016-11" db="EMBL/GenBank/DDBJ databases">
        <authorList>
            <person name="Jaros S."/>
            <person name="Januszkiewicz K."/>
            <person name="Wedrychowicz H."/>
        </authorList>
    </citation>
    <scope>NUCLEOTIDE SEQUENCE [LARGE SCALE GENOMIC DNA]</scope>
    <source>
        <strain evidence="5 6">DSM 26883</strain>
    </source>
</reference>
<dbReference type="AlphaFoldDB" id="A0A1M5DVY2"/>
<dbReference type="STRING" id="871325.SAMN05444349_13112"/>
<dbReference type="GO" id="GO:0016757">
    <property type="term" value="F:glycosyltransferase activity"/>
    <property type="evidence" value="ECO:0007669"/>
    <property type="project" value="UniProtKB-KW"/>
</dbReference>
<feature type="domain" description="Glycosyltransferase 2-like" evidence="4">
    <location>
        <begin position="14"/>
        <end position="135"/>
    </location>
</feature>
<dbReference type="Pfam" id="PF00535">
    <property type="entry name" value="Glycos_transf_2"/>
    <property type="match status" value="1"/>
</dbReference>
<dbReference type="SUPFAM" id="SSF53448">
    <property type="entry name" value="Nucleotide-diphospho-sugar transferases"/>
    <property type="match status" value="1"/>
</dbReference>
<dbReference type="CDD" id="cd04195">
    <property type="entry name" value="GT2_AmsE_like"/>
    <property type="match status" value="1"/>
</dbReference>
<keyword evidence="3 5" id="KW-0808">Transferase</keyword>
<name>A0A1M5DVY2_9BACE</name>
<proteinExistence type="inferred from homology"/>
<dbReference type="Gene3D" id="3.90.550.10">
    <property type="entry name" value="Spore Coat Polysaccharide Biosynthesis Protein SpsA, Chain A"/>
    <property type="match status" value="1"/>
</dbReference>
<organism evidence="5 6">
    <name type="scientific">Bacteroides faecichinchillae</name>
    <dbReference type="NCBI Taxonomy" id="871325"/>
    <lineage>
        <taxon>Bacteria</taxon>
        <taxon>Pseudomonadati</taxon>
        <taxon>Bacteroidota</taxon>
        <taxon>Bacteroidia</taxon>
        <taxon>Bacteroidales</taxon>
        <taxon>Bacteroidaceae</taxon>
        <taxon>Bacteroides</taxon>
    </lineage>
</organism>
<evidence type="ECO:0000313" key="5">
    <source>
        <dbReference type="EMBL" id="SHF71153.1"/>
    </source>
</evidence>
<dbReference type="EMBL" id="FQVD01000031">
    <property type="protein sequence ID" value="SHF71153.1"/>
    <property type="molecule type" value="Genomic_DNA"/>
</dbReference>
<evidence type="ECO:0000256" key="2">
    <source>
        <dbReference type="ARBA" id="ARBA00022676"/>
    </source>
</evidence>
<dbReference type="PANTHER" id="PTHR43685">
    <property type="entry name" value="GLYCOSYLTRANSFERASE"/>
    <property type="match status" value="1"/>
</dbReference>
<dbReference type="InterPro" id="IPR029044">
    <property type="entry name" value="Nucleotide-diphossugar_trans"/>
</dbReference>